<evidence type="ECO:0000313" key="2">
    <source>
        <dbReference type="EMBL" id="OQS54780.1"/>
    </source>
</evidence>
<dbReference type="Proteomes" id="UP000192758">
    <property type="component" value="Unassembled WGS sequence"/>
</dbReference>
<sequence>MLSLISNILFNHVFLNHVIYKQNKFVKGAEENKVITEQPSSSSTQKNEQNTKNLCFDKVDGEYETIEEKSIKSALTFINNLVLGIEKEEERTKKYSFISDLWRYFANSFCYNCCNVRNRNISDEEMILIDCNLNIKNPIVSMFTCCTNLSKKCSEANKERKTQDFEERADEYLKKRFKDVNTDLVKEGLELLQTSYIELKKEMYELEKRKIEAENEKLDREERTLKIKERIKKRESESEEKRMNLEMKKIDLETLEIEIKEKQAKKLKEKLKILAESIETSDNSGSNSEKEKNERKGRGKKKQKRVRKQKNK</sequence>
<proteinExistence type="predicted"/>
<protein>
    <submittedName>
        <fullName evidence="2">Uncharacterized protein</fullName>
    </submittedName>
</protein>
<organism evidence="2 3">
    <name type="scientific">Ecytonucleospora hepatopenaei</name>
    <dbReference type="NCBI Taxonomy" id="646526"/>
    <lineage>
        <taxon>Eukaryota</taxon>
        <taxon>Fungi</taxon>
        <taxon>Fungi incertae sedis</taxon>
        <taxon>Microsporidia</taxon>
        <taxon>Enterocytozoonidae</taxon>
        <taxon>Ecytonucleospora</taxon>
    </lineage>
</organism>
<feature type="compositionally biased region" description="Low complexity" evidence="1">
    <location>
        <begin position="276"/>
        <end position="287"/>
    </location>
</feature>
<comment type="caution">
    <text evidence="2">The sequence shown here is derived from an EMBL/GenBank/DDBJ whole genome shotgun (WGS) entry which is preliminary data.</text>
</comment>
<dbReference type="VEuPathDB" id="MicrosporidiaDB:EHP00_1276"/>
<feature type="region of interest" description="Disordered" evidence="1">
    <location>
        <begin position="276"/>
        <end position="312"/>
    </location>
</feature>
<dbReference type="AlphaFoldDB" id="A0A1W0E6A4"/>
<gene>
    <name evidence="2" type="ORF">EHP00_1276</name>
</gene>
<dbReference type="EMBL" id="MNPJ01000017">
    <property type="protein sequence ID" value="OQS54780.1"/>
    <property type="molecule type" value="Genomic_DNA"/>
</dbReference>
<keyword evidence="3" id="KW-1185">Reference proteome</keyword>
<accession>A0A1W0E6A4</accession>
<name>A0A1W0E6A4_9MICR</name>
<evidence type="ECO:0000256" key="1">
    <source>
        <dbReference type="SAM" id="MobiDB-lite"/>
    </source>
</evidence>
<evidence type="ECO:0000313" key="3">
    <source>
        <dbReference type="Proteomes" id="UP000192758"/>
    </source>
</evidence>
<reference evidence="2 3" key="1">
    <citation type="journal article" date="2017" name="Environ. Microbiol.">
        <title>Decay of the glycolytic pathway and adaptation to intranuclear parasitism within Enterocytozoonidae microsporidia.</title>
        <authorList>
            <person name="Wiredu Boakye D."/>
            <person name="Jaroenlak P."/>
            <person name="Prachumwat A."/>
            <person name="Williams T.A."/>
            <person name="Bateman K.S."/>
            <person name="Itsathitphaisarn O."/>
            <person name="Sritunyalucksana K."/>
            <person name="Paszkiewicz K.H."/>
            <person name="Moore K.A."/>
            <person name="Stentiford G.D."/>
            <person name="Williams B.A."/>
        </authorList>
    </citation>
    <scope>NUCLEOTIDE SEQUENCE [LARGE SCALE GENOMIC DNA]</scope>
    <source>
        <strain evidence="2 3">TH1</strain>
    </source>
</reference>
<feature type="compositionally biased region" description="Basic residues" evidence="1">
    <location>
        <begin position="297"/>
        <end position="312"/>
    </location>
</feature>